<accession>A0A4U9R7U4</accession>
<proteinExistence type="predicted"/>
<protein>
    <submittedName>
        <fullName evidence="2">Uncharacterized protein</fullName>
    </submittedName>
</protein>
<evidence type="ECO:0000256" key="1">
    <source>
        <dbReference type="SAM" id="Phobius"/>
    </source>
</evidence>
<feature type="transmembrane region" description="Helical" evidence="1">
    <location>
        <begin position="6"/>
        <end position="25"/>
    </location>
</feature>
<feature type="transmembrane region" description="Helical" evidence="1">
    <location>
        <begin position="56"/>
        <end position="73"/>
    </location>
</feature>
<dbReference type="EMBL" id="LR590481">
    <property type="protein sequence ID" value="VTQ86203.1"/>
    <property type="molecule type" value="Genomic_DNA"/>
</dbReference>
<sequence length="144" mass="16254">MFNISNIILSLIVMFIITVIVLISISRSIYKVQASLFIILGMVLQFVSFFTYKSVLHPISSILFISGIIIGKYGIHAKGSSKVPIIILISMFFLIQIIGYVFNIDLFKISTVSNNSTSYNFIGIIIPIALYLPIAYFLEKRYNN</sequence>
<keyword evidence="1" id="KW-1133">Transmembrane helix</keyword>
<gene>
    <name evidence="2" type="ORF">NCTC503_00893</name>
</gene>
<dbReference type="KEGG" id="hhw:NCTC503_00893"/>
<feature type="transmembrane region" description="Helical" evidence="1">
    <location>
        <begin position="85"/>
        <end position="107"/>
    </location>
</feature>
<name>A0A4U9R7U4_HATHI</name>
<feature type="transmembrane region" description="Helical" evidence="1">
    <location>
        <begin position="119"/>
        <end position="138"/>
    </location>
</feature>
<keyword evidence="3" id="KW-1185">Reference proteome</keyword>
<organism evidence="2 3">
    <name type="scientific">Hathewaya histolytica</name>
    <name type="common">Clostridium histolyticum</name>
    <dbReference type="NCBI Taxonomy" id="1498"/>
    <lineage>
        <taxon>Bacteria</taxon>
        <taxon>Bacillati</taxon>
        <taxon>Bacillota</taxon>
        <taxon>Clostridia</taxon>
        <taxon>Eubacteriales</taxon>
        <taxon>Clostridiaceae</taxon>
        <taxon>Hathewaya</taxon>
    </lineage>
</organism>
<keyword evidence="1" id="KW-0472">Membrane</keyword>
<dbReference type="Proteomes" id="UP000308489">
    <property type="component" value="Chromosome 1"/>
</dbReference>
<evidence type="ECO:0000313" key="2">
    <source>
        <dbReference type="EMBL" id="VTQ86203.1"/>
    </source>
</evidence>
<dbReference type="AlphaFoldDB" id="A0A4U9R7U4"/>
<reference evidence="2 3" key="1">
    <citation type="submission" date="2019-05" db="EMBL/GenBank/DDBJ databases">
        <authorList>
            <consortium name="Pathogen Informatics"/>
        </authorList>
    </citation>
    <scope>NUCLEOTIDE SEQUENCE [LARGE SCALE GENOMIC DNA]</scope>
    <source>
        <strain evidence="2 3">NCTC503</strain>
    </source>
</reference>
<dbReference type="RefSeq" id="WP_138209606.1">
    <property type="nucleotide sequence ID" value="NZ_CBCRUQ010000016.1"/>
</dbReference>
<feature type="transmembrane region" description="Helical" evidence="1">
    <location>
        <begin position="32"/>
        <end position="50"/>
    </location>
</feature>
<keyword evidence="1" id="KW-0812">Transmembrane</keyword>
<evidence type="ECO:0000313" key="3">
    <source>
        <dbReference type="Proteomes" id="UP000308489"/>
    </source>
</evidence>